<dbReference type="EMBL" id="VFPA01000005">
    <property type="protein sequence ID" value="TQM04253.1"/>
    <property type="molecule type" value="Genomic_DNA"/>
</dbReference>
<dbReference type="Gene3D" id="1.10.357.10">
    <property type="entry name" value="Tetracycline Repressor, domain 2"/>
    <property type="match status" value="1"/>
</dbReference>
<dbReference type="InterPro" id="IPR009057">
    <property type="entry name" value="Homeodomain-like_sf"/>
</dbReference>
<reference evidence="7 8" key="1">
    <citation type="submission" date="2019-06" db="EMBL/GenBank/DDBJ databases">
        <title>Sequencing the genomes of 1000 actinobacteria strains.</title>
        <authorList>
            <person name="Klenk H.-P."/>
        </authorList>
    </citation>
    <scope>NUCLEOTIDE SEQUENCE [LARGE SCALE GENOMIC DNA]</scope>
    <source>
        <strain evidence="7 8">DSM 45301</strain>
    </source>
</reference>
<name>A0A543D4J6_9PSEU</name>
<keyword evidence="3" id="KW-0804">Transcription</keyword>
<evidence type="ECO:0000259" key="6">
    <source>
        <dbReference type="PROSITE" id="PS50977"/>
    </source>
</evidence>
<feature type="DNA-binding region" description="H-T-H motif" evidence="4">
    <location>
        <begin position="42"/>
        <end position="61"/>
    </location>
</feature>
<evidence type="ECO:0000256" key="2">
    <source>
        <dbReference type="ARBA" id="ARBA00023125"/>
    </source>
</evidence>
<organism evidence="7 8">
    <name type="scientific">Pseudonocardia kunmingensis</name>
    <dbReference type="NCBI Taxonomy" id="630975"/>
    <lineage>
        <taxon>Bacteria</taxon>
        <taxon>Bacillati</taxon>
        <taxon>Actinomycetota</taxon>
        <taxon>Actinomycetes</taxon>
        <taxon>Pseudonocardiales</taxon>
        <taxon>Pseudonocardiaceae</taxon>
        <taxon>Pseudonocardia</taxon>
    </lineage>
</organism>
<evidence type="ECO:0000256" key="1">
    <source>
        <dbReference type="ARBA" id="ARBA00023015"/>
    </source>
</evidence>
<dbReference type="GO" id="GO:0003700">
    <property type="term" value="F:DNA-binding transcription factor activity"/>
    <property type="evidence" value="ECO:0007669"/>
    <property type="project" value="TreeGrafter"/>
</dbReference>
<feature type="region of interest" description="Disordered" evidence="5">
    <location>
        <begin position="1"/>
        <end position="20"/>
    </location>
</feature>
<keyword evidence="1" id="KW-0805">Transcription regulation</keyword>
<feature type="domain" description="HTH tetR-type" evidence="6">
    <location>
        <begin position="19"/>
        <end position="79"/>
    </location>
</feature>
<dbReference type="SUPFAM" id="SSF46689">
    <property type="entry name" value="Homeodomain-like"/>
    <property type="match status" value="1"/>
</dbReference>
<evidence type="ECO:0000313" key="7">
    <source>
        <dbReference type="EMBL" id="TQM04253.1"/>
    </source>
</evidence>
<dbReference type="RefSeq" id="WP_142061499.1">
    <property type="nucleotide sequence ID" value="NZ_VFPA01000005.1"/>
</dbReference>
<dbReference type="PANTHER" id="PTHR30055:SF234">
    <property type="entry name" value="HTH-TYPE TRANSCRIPTIONAL REGULATOR BETI"/>
    <property type="match status" value="1"/>
</dbReference>
<dbReference type="Proteomes" id="UP000315677">
    <property type="component" value="Unassembled WGS sequence"/>
</dbReference>
<dbReference type="PRINTS" id="PR00455">
    <property type="entry name" value="HTHTETR"/>
</dbReference>
<dbReference type="PANTHER" id="PTHR30055">
    <property type="entry name" value="HTH-TYPE TRANSCRIPTIONAL REGULATOR RUTR"/>
    <property type="match status" value="1"/>
</dbReference>
<dbReference type="GO" id="GO:0000976">
    <property type="term" value="F:transcription cis-regulatory region binding"/>
    <property type="evidence" value="ECO:0007669"/>
    <property type="project" value="TreeGrafter"/>
</dbReference>
<accession>A0A543D4J6</accession>
<dbReference type="InterPro" id="IPR050109">
    <property type="entry name" value="HTH-type_TetR-like_transc_reg"/>
</dbReference>
<dbReference type="AlphaFoldDB" id="A0A543D4J6"/>
<dbReference type="Pfam" id="PF00440">
    <property type="entry name" value="TetR_N"/>
    <property type="match status" value="1"/>
</dbReference>
<keyword evidence="8" id="KW-1185">Reference proteome</keyword>
<dbReference type="OrthoDB" id="71867at2"/>
<evidence type="ECO:0000256" key="5">
    <source>
        <dbReference type="SAM" id="MobiDB-lite"/>
    </source>
</evidence>
<keyword evidence="2 4" id="KW-0238">DNA-binding</keyword>
<dbReference type="PROSITE" id="PS50977">
    <property type="entry name" value="HTH_TETR_2"/>
    <property type="match status" value="1"/>
</dbReference>
<evidence type="ECO:0000256" key="4">
    <source>
        <dbReference type="PROSITE-ProRule" id="PRU00335"/>
    </source>
</evidence>
<proteinExistence type="predicted"/>
<comment type="caution">
    <text evidence="7">The sequence shown here is derived from an EMBL/GenBank/DDBJ whole genome shotgun (WGS) entry which is preliminary data.</text>
</comment>
<sequence length="219" mass="23769">MPDEPRRPRRGRPPRREGPDTRTRLLDAALELFATQGFAATTVRQIAEAVGVRDPAIYAHFAGKQALYDALLAEMGPVSLQALDVDVEELAAATPHDAVPGLVDRLLTAWAQPRALLFTSVLLREGAGEQGPRGMVELIEEALTRLAPPLAHWQESGLVRGDLAVPQLVWELFAPLHIARFLHLRAGAGAADVEAARRVAAAHVAFYLTCVTTRERSPS</sequence>
<protein>
    <submittedName>
        <fullName evidence="7">TetR family transcriptional regulator</fullName>
    </submittedName>
</protein>
<evidence type="ECO:0000313" key="8">
    <source>
        <dbReference type="Proteomes" id="UP000315677"/>
    </source>
</evidence>
<evidence type="ECO:0000256" key="3">
    <source>
        <dbReference type="ARBA" id="ARBA00023163"/>
    </source>
</evidence>
<dbReference type="InterPro" id="IPR001647">
    <property type="entry name" value="HTH_TetR"/>
</dbReference>
<gene>
    <name evidence="7" type="ORF">FB558_7285</name>
</gene>